<reference evidence="3" key="1">
    <citation type="submission" date="2018-06" db="EMBL/GenBank/DDBJ databases">
        <authorList>
            <person name="Zhirakovskaya E."/>
        </authorList>
    </citation>
    <scope>NUCLEOTIDE SEQUENCE</scope>
</reference>
<dbReference type="Gene3D" id="3.30.1370.110">
    <property type="match status" value="1"/>
</dbReference>
<feature type="region of interest" description="Disordered" evidence="1">
    <location>
        <begin position="56"/>
        <end position="75"/>
    </location>
</feature>
<dbReference type="Pfam" id="PF01713">
    <property type="entry name" value="Smr"/>
    <property type="match status" value="1"/>
</dbReference>
<organism evidence="3">
    <name type="scientific">hydrothermal vent metagenome</name>
    <dbReference type="NCBI Taxonomy" id="652676"/>
    <lineage>
        <taxon>unclassified sequences</taxon>
        <taxon>metagenomes</taxon>
        <taxon>ecological metagenomes</taxon>
    </lineage>
</organism>
<dbReference type="PANTHER" id="PTHR35562">
    <property type="entry name" value="DNA ENDONUCLEASE SMRA-RELATED"/>
    <property type="match status" value="1"/>
</dbReference>
<name>A0A3B0UFQ3_9ZZZZ</name>
<dbReference type="InterPro" id="IPR002625">
    <property type="entry name" value="Smr_dom"/>
</dbReference>
<evidence type="ECO:0000256" key="1">
    <source>
        <dbReference type="SAM" id="MobiDB-lite"/>
    </source>
</evidence>
<feature type="domain" description="Smr" evidence="2">
    <location>
        <begin position="114"/>
        <end position="203"/>
    </location>
</feature>
<evidence type="ECO:0000313" key="3">
    <source>
        <dbReference type="EMBL" id="VAW19144.1"/>
    </source>
</evidence>
<dbReference type="SUPFAM" id="SSF160443">
    <property type="entry name" value="SMR domain-like"/>
    <property type="match status" value="1"/>
</dbReference>
<sequence length="207" mass="22979">MAKYNNRQMAAIDDWHLWNEVTRSISPLTSKSIIAAAKARIKADKGVKTSDLVNLSGKKPPRFNPPGAGKKVKPGWSPSVAPIHQLPGELFIPALEPKMHRKLRRGRMPIDARIDLHGMRQDEARRALGRFIEARIARGERTILVITGKGLKKTGLGSIEQRGVLRHMLPLWLKEPALAPFIAGLEVSAPQHGGEGAYYVRLKRLKS</sequence>
<gene>
    <name evidence="3" type="ORF">MNBD_ALPHA12-744</name>
</gene>
<accession>A0A3B0UFQ3</accession>
<evidence type="ECO:0000259" key="2">
    <source>
        <dbReference type="PROSITE" id="PS50828"/>
    </source>
</evidence>
<dbReference type="SMART" id="SM00463">
    <property type="entry name" value="SMR"/>
    <property type="match status" value="1"/>
</dbReference>
<dbReference type="PROSITE" id="PS50828">
    <property type="entry name" value="SMR"/>
    <property type="match status" value="1"/>
</dbReference>
<protein>
    <recommendedName>
        <fullName evidence="2">Smr domain-containing protein</fullName>
    </recommendedName>
</protein>
<dbReference type="PANTHER" id="PTHR35562:SF2">
    <property type="entry name" value="DNA ENDONUCLEASE SMRA-RELATED"/>
    <property type="match status" value="1"/>
</dbReference>
<dbReference type="InterPro" id="IPR036063">
    <property type="entry name" value="Smr_dom_sf"/>
</dbReference>
<proteinExistence type="predicted"/>
<dbReference type="EMBL" id="UOEO01000099">
    <property type="protein sequence ID" value="VAW19144.1"/>
    <property type="molecule type" value="Genomic_DNA"/>
</dbReference>
<dbReference type="AlphaFoldDB" id="A0A3B0UFQ3"/>